<evidence type="ECO:0000313" key="3">
    <source>
        <dbReference type="Proteomes" id="UP000092154"/>
    </source>
</evidence>
<dbReference type="PANTHER" id="PTHR10826">
    <property type="entry name" value="COMPLEMENT COMPONENT 1"/>
    <property type="match status" value="1"/>
</dbReference>
<dbReference type="AlphaFoldDB" id="A0A1B7N001"/>
<organism evidence="2 3">
    <name type="scientific">Rhizopogon vinicolor AM-OR11-026</name>
    <dbReference type="NCBI Taxonomy" id="1314800"/>
    <lineage>
        <taxon>Eukaryota</taxon>
        <taxon>Fungi</taxon>
        <taxon>Dikarya</taxon>
        <taxon>Basidiomycota</taxon>
        <taxon>Agaricomycotina</taxon>
        <taxon>Agaricomycetes</taxon>
        <taxon>Agaricomycetidae</taxon>
        <taxon>Boletales</taxon>
        <taxon>Suillineae</taxon>
        <taxon>Rhizopogonaceae</taxon>
        <taxon>Rhizopogon</taxon>
    </lineage>
</organism>
<sequence>MSVLRALRQVTASSSRAVARPVARTPLRLATVQLAPRASMTAVRAFSVSARRLSEGSTDVVLSQKLAEELKYEKEAAVDATEPEFLKTFKEQGIWTVHDVLGNDEVTLTRKFGNETVRLMFSIADIQSAEEDPEYEQEEGEGAEDQPLHSYPVRASFSVTKANAKGSINIDTMCQEGAFIIDNMSYYPDAQLGTELTAEADWKRRGLYIGPQFDTLDVAVQEEIEKWVQERGINENLAMFIPEYSEYKEQKEYVRWLENVKNFVEA</sequence>
<gene>
    <name evidence="2" type="ORF">K503DRAFT_850140</name>
</gene>
<evidence type="ECO:0000256" key="1">
    <source>
        <dbReference type="SAM" id="MobiDB-lite"/>
    </source>
</evidence>
<dbReference type="FunCoup" id="A0A1B7N001">
    <property type="interactions" value="117"/>
</dbReference>
<reference evidence="2 3" key="1">
    <citation type="submission" date="2016-06" db="EMBL/GenBank/DDBJ databases">
        <title>Comparative genomics of the ectomycorrhizal sister species Rhizopogon vinicolor and Rhizopogon vesiculosus (Basidiomycota: Boletales) reveals a divergence of the mating type B locus.</title>
        <authorList>
            <consortium name="DOE Joint Genome Institute"/>
            <person name="Mujic A.B."/>
            <person name="Kuo A."/>
            <person name="Tritt A."/>
            <person name="Lipzen A."/>
            <person name="Chen C."/>
            <person name="Johnson J."/>
            <person name="Sharma A."/>
            <person name="Barry K."/>
            <person name="Grigoriev I.V."/>
            <person name="Spatafora J.W."/>
        </authorList>
    </citation>
    <scope>NUCLEOTIDE SEQUENCE [LARGE SCALE GENOMIC DNA]</scope>
    <source>
        <strain evidence="2 3">AM-OR11-026</strain>
    </source>
</reference>
<dbReference type="STRING" id="1314800.A0A1B7N001"/>
<dbReference type="InterPro" id="IPR036561">
    <property type="entry name" value="MAM33_sf"/>
</dbReference>
<dbReference type="OrthoDB" id="278212at2759"/>
<protein>
    <submittedName>
        <fullName evidence="2">Mitochondrial glyco protein</fullName>
    </submittedName>
</protein>
<feature type="region of interest" description="Disordered" evidence="1">
    <location>
        <begin position="129"/>
        <end position="149"/>
    </location>
</feature>
<accession>A0A1B7N001</accession>
<dbReference type="Pfam" id="PF02330">
    <property type="entry name" value="MAM33"/>
    <property type="match status" value="1"/>
</dbReference>
<keyword evidence="3" id="KW-1185">Reference proteome</keyword>
<dbReference type="GO" id="GO:0005759">
    <property type="term" value="C:mitochondrial matrix"/>
    <property type="evidence" value="ECO:0007669"/>
    <property type="project" value="InterPro"/>
</dbReference>
<evidence type="ECO:0000313" key="2">
    <source>
        <dbReference type="EMBL" id="OAX38167.1"/>
    </source>
</evidence>
<dbReference type="Gene3D" id="3.10.280.10">
    <property type="entry name" value="Mitochondrial glycoprotein"/>
    <property type="match status" value="1"/>
</dbReference>
<dbReference type="SUPFAM" id="SSF54529">
    <property type="entry name" value="Mitochondrial glycoprotein MAM33-like"/>
    <property type="match status" value="1"/>
</dbReference>
<proteinExistence type="predicted"/>
<dbReference type="GO" id="GO:0042256">
    <property type="term" value="P:cytosolic ribosome assembly"/>
    <property type="evidence" value="ECO:0007669"/>
    <property type="project" value="TreeGrafter"/>
</dbReference>
<name>A0A1B7N001_9AGAM</name>
<feature type="compositionally biased region" description="Acidic residues" evidence="1">
    <location>
        <begin position="129"/>
        <end position="144"/>
    </location>
</feature>
<dbReference type="Proteomes" id="UP000092154">
    <property type="component" value="Unassembled WGS sequence"/>
</dbReference>
<dbReference type="PANTHER" id="PTHR10826:SF1">
    <property type="entry name" value="COMPLEMENT COMPONENT 1 Q SUBCOMPONENT-BINDING PROTEIN, MITOCHONDRIAL"/>
    <property type="match status" value="1"/>
</dbReference>
<dbReference type="InParanoid" id="A0A1B7N001"/>
<dbReference type="EMBL" id="KV448310">
    <property type="protein sequence ID" value="OAX38167.1"/>
    <property type="molecule type" value="Genomic_DNA"/>
</dbReference>
<dbReference type="InterPro" id="IPR003428">
    <property type="entry name" value="MAM33"/>
</dbReference>